<dbReference type="PRINTS" id="PR00344">
    <property type="entry name" value="BCTRLSENSOR"/>
</dbReference>
<keyword evidence="13" id="KW-0067">ATP-binding</keyword>
<evidence type="ECO:0000256" key="5">
    <source>
        <dbReference type="ARBA" id="ARBA00017322"/>
    </source>
</evidence>
<dbReference type="InterPro" id="IPR036890">
    <property type="entry name" value="HATPase_C_sf"/>
</dbReference>
<dbReference type="InterPro" id="IPR005467">
    <property type="entry name" value="His_kinase_dom"/>
</dbReference>
<evidence type="ECO:0000256" key="16">
    <source>
        <dbReference type="ARBA" id="ARBA00023014"/>
    </source>
</evidence>
<dbReference type="SMART" id="SM00028">
    <property type="entry name" value="TPR"/>
    <property type="match status" value="6"/>
</dbReference>
<dbReference type="PANTHER" id="PTHR24421">
    <property type="entry name" value="NITRATE/NITRITE SENSOR PROTEIN NARX-RELATED"/>
    <property type="match status" value="1"/>
</dbReference>
<dbReference type="AlphaFoldDB" id="A0A7G5XIZ2"/>
<keyword evidence="9" id="KW-0808">Transferase</keyword>
<accession>A0A7G5XIZ2</accession>
<evidence type="ECO:0000256" key="8">
    <source>
        <dbReference type="ARBA" id="ARBA00022553"/>
    </source>
</evidence>
<proteinExistence type="predicted"/>
<dbReference type="SUPFAM" id="SSF55874">
    <property type="entry name" value="ATPase domain of HSP90 chaperone/DNA topoisomerase II/histidine kinase"/>
    <property type="match status" value="1"/>
</dbReference>
<keyword evidence="11" id="KW-0547">Nucleotide-binding</keyword>
<evidence type="ECO:0000256" key="20">
    <source>
        <dbReference type="SAM" id="SignalP"/>
    </source>
</evidence>
<comment type="subcellular location">
    <subcellularLocation>
        <location evidence="3">Cytoplasm</location>
    </subcellularLocation>
</comment>
<dbReference type="GO" id="GO:0000155">
    <property type="term" value="F:phosphorelay sensor kinase activity"/>
    <property type="evidence" value="ECO:0007669"/>
    <property type="project" value="InterPro"/>
</dbReference>
<dbReference type="InterPro" id="IPR050482">
    <property type="entry name" value="Sensor_HK_TwoCompSys"/>
</dbReference>
<protein>
    <recommendedName>
        <fullName evidence="5">Oxygen sensor histidine kinase NreB</fullName>
        <ecNumber evidence="4">2.7.13.3</ecNumber>
    </recommendedName>
    <alternativeName>
        <fullName evidence="18">Nitrogen regulation protein B</fullName>
    </alternativeName>
</protein>
<feature type="signal peptide" evidence="20">
    <location>
        <begin position="1"/>
        <end position="23"/>
    </location>
</feature>
<evidence type="ECO:0000256" key="12">
    <source>
        <dbReference type="ARBA" id="ARBA00022777"/>
    </source>
</evidence>
<evidence type="ECO:0000259" key="21">
    <source>
        <dbReference type="PROSITE" id="PS50109"/>
    </source>
</evidence>
<keyword evidence="6" id="KW-0004">4Fe-4S</keyword>
<dbReference type="SUPFAM" id="SSF48452">
    <property type="entry name" value="TPR-like"/>
    <property type="match status" value="2"/>
</dbReference>
<evidence type="ECO:0000256" key="13">
    <source>
        <dbReference type="ARBA" id="ARBA00022840"/>
    </source>
</evidence>
<evidence type="ECO:0000256" key="2">
    <source>
        <dbReference type="ARBA" id="ARBA00001966"/>
    </source>
</evidence>
<keyword evidence="14" id="KW-0408">Iron</keyword>
<evidence type="ECO:0000256" key="15">
    <source>
        <dbReference type="ARBA" id="ARBA00023012"/>
    </source>
</evidence>
<name>A0A7G5XIZ2_9BACT</name>
<evidence type="ECO:0000256" key="14">
    <source>
        <dbReference type="ARBA" id="ARBA00023004"/>
    </source>
</evidence>
<feature type="transmembrane region" description="Helical" evidence="19">
    <location>
        <begin position="356"/>
        <end position="374"/>
    </location>
</feature>
<dbReference type="InterPro" id="IPR019734">
    <property type="entry name" value="TPR_rpt"/>
</dbReference>
<keyword evidence="20" id="KW-0732">Signal</keyword>
<evidence type="ECO:0000256" key="18">
    <source>
        <dbReference type="ARBA" id="ARBA00030800"/>
    </source>
</evidence>
<keyword evidence="7" id="KW-0963">Cytoplasm</keyword>
<dbReference type="GO" id="GO:0046872">
    <property type="term" value="F:metal ion binding"/>
    <property type="evidence" value="ECO:0007669"/>
    <property type="project" value="UniProtKB-KW"/>
</dbReference>
<evidence type="ECO:0000256" key="9">
    <source>
        <dbReference type="ARBA" id="ARBA00022679"/>
    </source>
</evidence>
<dbReference type="GO" id="GO:0005737">
    <property type="term" value="C:cytoplasm"/>
    <property type="evidence" value="ECO:0007669"/>
    <property type="project" value="UniProtKB-SubCell"/>
</dbReference>
<dbReference type="GO" id="GO:0016020">
    <property type="term" value="C:membrane"/>
    <property type="evidence" value="ECO:0007669"/>
    <property type="project" value="InterPro"/>
</dbReference>
<dbReference type="KEGG" id="lacs:H4075_04380"/>
<comment type="cofactor">
    <cofactor evidence="2">
        <name>[4Fe-4S] cluster</name>
        <dbReference type="ChEBI" id="CHEBI:49883"/>
    </cofactor>
</comment>
<dbReference type="Proteomes" id="UP000515344">
    <property type="component" value="Chromosome"/>
</dbReference>
<comment type="function">
    <text evidence="17">Member of the two-component regulatory system NreB/NreC involved in the control of dissimilatory nitrate/nitrite reduction in response to oxygen. NreB functions as a direct oxygen sensor histidine kinase which is autophosphorylated, in the absence of oxygen, probably at the conserved histidine residue, and transfers its phosphate group probably to a conserved aspartate residue of NreC. NreB/NreC activates the expression of the nitrate (narGHJI) and nitrite (nir) reductase operons, as well as the putative nitrate transporter gene narT.</text>
</comment>
<keyword evidence="10" id="KW-0479">Metal-binding</keyword>
<dbReference type="Pfam" id="PF07730">
    <property type="entry name" value="HisKA_3"/>
    <property type="match status" value="1"/>
</dbReference>
<dbReference type="Gene3D" id="1.25.40.10">
    <property type="entry name" value="Tetratricopeptide repeat domain"/>
    <property type="match status" value="1"/>
</dbReference>
<reference evidence="23" key="1">
    <citation type="submission" date="2020-08" db="EMBL/GenBank/DDBJ databases">
        <title>Lacibacter sp. S13-6-6 genome sequencing.</title>
        <authorList>
            <person name="Jin L."/>
        </authorList>
    </citation>
    <scope>NUCLEOTIDE SEQUENCE [LARGE SCALE GENOMIC DNA]</scope>
    <source>
        <strain evidence="23">S13-6-6</strain>
    </source>
</reference>
<evidence type="ECO:0000256" key="7">
    <source>
        <dbReference type="ARBA" id="ARBA00022490"/>
    </source>
</evidence>
<dbReference type="InterPro" id="IPR011712">
    <property type="entry name" value="Sig_transdc_His_kin_sub3_dim/P"/>
</dbReference>
<dbReference type="PANTHER" id="PTHR24421:SF10">
    <property type="entry name" value="NITRATE_NITRITE SENSOR PROTEIN NARQ"/>
    <property type="match status" value="1"/>
</dbReference>
<dbReference type="GO" id="GO:0046983">
    <property type="term" value="F:protein dimerization activity"/>
    <property type="evidence" value="ECO:0007669"/>
    <property type="project" value="InterPro"/>
</dbReference>
<dbReference type="EC" id="2.7.13.3" evidence="4"/>
<keyword evidence="19" id="KW-0472">Membrane</keyword>
<dbReference type="Gene3D" id="3.30.565.10">
    <property type="entry name" value="Histidine kinase-like ATPase, C-terminal domain"/>
    <property type="match status" value="1"/>
</dbReference>
<evidence type="ECO:0000256" key="4">
    <source>
        <dbReference type="ARBA" id="ARBA00012438"/>
    </source>
</evidence>
<evidence type="ECO:0000256" key="6">
    <source>
        <dbReference type="ARBA" id="ARBA00022485"/>
    </source>
</evidence>
<evidence type="ECO:0000256" key="11">
    <source>
        <dbReference type="ARBA" id="ARBA00022741"/>
    </source>
</evidence>
<keyword evidence="23" id="KW-1185">Reference proteome</keyword>
<dbReference type="Gene3D" id="1.20.5.1930">
    <property type="match status" value="1"/>
</dbReference>
<dbReference type="InterPro" id="IPR004358">
    <property type="entry name" value="Sig_transdc_His_kin-like_C"/>
</dbReference>
<keyword evidence="15" id="KW-0902">Two-component regulatory system</keyword>
<dbReference type="RefSeq" id="WP_182804512.1">
    <property type="nucleotide sequence ID" value="NZ_CP060007.1"/>
</dbReference>
<gene>
    <name evidence="22" type="ORF">H4075_04380</name>
</gene>
<dbReference type="SMART" id="SM00387">
    <property type="entry name" value="HATPase_c"/>
    <property type="match status" value="1"/>
</dbReference>
<evidence type="ECO:0000256" key="1">
    <source>
        <dbReference type="ARBA" id="ARBA00000085"/>
    </source>
</evidence>
<evidence type="ECO:0000256" key="17">
    <source>
        <dbReference type="ARBA" id="ARBA00024827"/>
    </source>
</evidence>
<comment type="catalytic activity">
    <reaction evidence="1">
        <text>ATP + protein L-histidine = ADP + protein N-phospho-L-histidine.</text>
        <dbReference type="EC" id="2.7.13.3"/>
    </reaction>
</comment>
<dbReference type="CDD" id="cd16917">
    <property type="entry name" value="HATPase_UhpB-NarQ-NarX-like"/>
    <property type="match status" value="1"/>
</dbReference>
<dbReference type="Pfam" id="PF13424">
    <property type="entry name" value="TPR_12"/>
    <property type="match status" value="1"/>
</dbReference>
<dbReference type="EMBL" id="CP060007">
    <property type="protein sequence ID" value="QNA45445.1"/>
    <property type="molecule type" value="Genomic_DNA"/>
</dbReference>
<evidence type="ECO:0000256" key="19">
    <source>
        <dbReference type="SAM" id="Phobius"/>
    </source>
</evidence>
<feature type="domain" description="Histidine kinase" evidence="21">
    <location>
        <begin position="410"/>
        <end position="605"/>
    </location>
</feature>
<dbReference type="GO" id="GO:0051539">
    <property type="term" value="F:4 iron, 4 sulfur cluster binding"/>
    <property type="evidence" value="ECO:0007669"/>
    <property type="project" value="UniProtKB-KW"/>
</dbReference>
<keyword evidence="19" id="KW-0812">Transmembrane</keyword>
<sequence>MWPKPKTALPTLLFVFLQLAVFAQDTTIDSLRATIGKTTNDKVRLKAYMLLTGKLSLISFNETIKVGEEGLLVASKLKDSVSYAELTRYLGMANYFKGDYEKSASYYFLAAGILERRNKQKELGYVINDIAKLYRKTRDLKRASVFYDRAYDLFRSLNDSSGMQMIMNESGVVYEYQGNYDEAIRRYRASLQMSTLLKDEAGRAWSLSFLAGVYGLQSKFTEAEDFNLQALGIRQKLKDTFAITLSYSDLGIMYGAWSKYERAAYYLEESNKVAEKMQYKELLSNNYAELSRIANVNGDYKKALDYYTWHTQLKDSLFTAQKTRQIEELSTLYETNKKEQQIQVQQFTIKKQNTQIFLILCFVAFTAVISFLLYNRYRWKQQVKLQTEILKQQELAAQSILEAEEKERTRIAKDLHDGVGQMMSAARMNLSSFYNTAKIEDSDQSRSLVNIIQLVDDSCKEVRAVSHSMMPAALLNKGLPDAVEELTAKISNKELQVSFYSEGFTERLNTTTETILFRVIQECINNCIKHAEASTLDISLIHDNDGISVTIEDNGKGFSNDLQQKEDGMGLSNIRSRIQFLKGTVDIDSSLGNGTLVAIHVPTQQHAVK</sequence>
<evidence type="ECO:0000313" key="23">
    <source>
        <dbReference type="Proteomes" id="UP000515344"/>
    </source>
</evidence>
<dbReference type="Pfam" id="PF02518">
    <property type="entry name" value="HATPase_c"/>
    <property type="match status" value="1"/>
</dbReference>
<evidence type="ECO:0000256" key="10">
    <source>
        <dbReference type="ARBA" id="ARBA00022723"/>
    </source>
</evidence>
<dbReference type="InterPro" id="IPR011990">
    <property type="entry name" value="TPR-like_helical_dom_sf"/>
</dbReference>
<organism evidence="22 23">
    <name type="scientific">Lacibacter sediminis</name>
    <dbReference type="NCBI Taxonomy" id="2760713"/>
    <lineage>
        <taxon>Bacteria</taxon>
        <taxon>Pseudomonadati</taxon>
        <taxon>Bacteroidota</taxon>
        <taxon>Chitinophagia</taxon>
        <taxon>Chitinophagales</taxon>
        <taxon>Chitinophagaceae</taxon>
        <taxon>Lacibacter</taxon>
    </lineage>
</organism>
<dbReference type="GO" id="GO:0005524">
    <property type="term" value="F:ATP binding"/>
    <property type="evidence" value="ECO:0007669"/>
    <property type="project" value="UniProtKB-KW"/>
</dbReference>
<keyword evidence="12 22" id="KW-0418">Kinase</keyword>
<keyword evidence="8" id="KW-0597">Phosphoprotein</keyword>
<dbReference type="InterPro" id="IPR003594">
    <property type="entry name" value="HATPase_dom"/>
</dbReference>
<keyword evidence="16" id="KW-0411">Iron-sulfur</keyword>
<keyword evidence="19" id="KW-1133">Transmembrane helix</keyword>
<evidence type="ECO:0000256" key="3">
    <source>
        <dbReference type="ARBA" id="ARBA00004496"/>
    </source>
</evidence>
<feature type="chain" id="PRO_5029011603" description="Oxygen sensor histidine kinase NreB" evidence="20">
    <location>
        <begin position="24"/>
        <end position="609"/>
    </location>
</feature>
<evidence type="ECO:0000313" key="22">
    <source>
        <dbReference type="EMBL" id="QNA45445.1"/>
    </source>
</evidence>
<dbReference type="PROSITE" id="PS50109">
    <property type="entry name" value="HIS_KIN"/>
    <property type="match status" value="1"/>
</dbReference>